<dbReference type="EMBL" id="JACHMK010000001">
    <property type="protein sequence ID" value="MBB6334261.1"/>
    <property type="molecule type" value="Genomic_DNA"/>
</dbReference>
<name>A0A923E620_9ACTO</name>
<dbReference type="Gene3D" id="3.40.50.2000">
    <property type="entry name" value="Glycogen Phosphorylase B"/>
    <property type="match status" value="1"/>
</dbReference>
<dbReference type="SUPFAM" id="SSF53756">
    <property type="entry name" value="UDP-Glycosyltransferase/glycogen phosphorylase"/>
    <property type="match status" value="1"/>
</dbReference>
<proteinExistence type="predicted"/>
<gene>
    <name evidence="1" type="ORF">HD592_000826</name>
</gene>
<protein>
    <submittedName>
        <fullName evidence="1">Glycosyltransferase involved in cell wall biosynthesis</fullName>
    </submittedName>
</protein>
<evidence type="ECO:0000313" key="1">
    <source>
        <dbReference type="EMBL" id="MBB6334261.1"/>
    </source>
</evidence>
<dbReference type="AlphaFoldDB" id="A0A923E620"/>
<evidence type="ECO:0000313" key="2">
    <source>
        <dbReference type="Proteomes" id="UP000617426"/>
    </source>
</evidence>
<dbReference type="Proteomes" id="UP000617426">
    <property type="component" value="Unassembled WGS sequence"/>
</dbReference>
<comment type="caution">
    <text evidence="1">The sequence shown here is derived from an EMBL/GenBank/DDBJ whole genome shotgun (WGS) entry which is preliminary data.</text>
</comment>
<organism evidence="1 2">
    <name type="scientific">Schaalia hyovaginalis</name>
    <dbReference type="NCBI Taxonomy" id="29316"/>
    <lineage>
        <taxon>Bacteria</taxon>
        <taxon>Bacillati</taxon>
        <taxon>Actinomycetota</taxon>
        <taxon>Actinomycetes</taxon>
        <taxon>Actinomycetales</taxon>
        <taxon>Actinomycetaceae</taxon>
        <taxon>Schaalia</taxon>
    </lineage>
</organism>
<sequence length="359" mass="40219">MTQVIFHSPMRVAADGAVGSAIRPYRMLEAFRQEGYDVIDVTGTAVERREKAIAARRALRAGDVAFCYSELSSSPIAMSEPRSSHVDPRDDFQLFADCRSAGVPVGAFYRDVYWRFPGFLEWRRLPYRLAMRYHYERDLRRLAQTVDVLFLPSMRMGDYIPVVDPKKFRELPPGAPIAPLGPPEEGVRLFYVGGLGRFYDLAECVAAVAQTEEAELTMCVPPAQWEAHREDYERFLCDRIRVVHGRGAELEPYFVQANIGVLAMKPIEYRSFAAPIKLFEYLGRGLPVLASKGTYAGDFIEKTGAGWAPEYSRKGIGNVLARVIADPSGIADARTSALRVREETTWAARARQAALALLE</sequence>
<accession>A0A923E620</accession>
<reference evidence="1" key="1">
    <citation type="submission" date="2020-08" db="EMBL/GenBank/DDBJ databases">
        <title>Sequencing the genomes of 1000 actinobacteria strains.</title>
        <authorList>
            <person name="Klenk H.-P."/>
        </authorList>
    </citation>
    <scope>NUCLEOTIDE SEQUENCE</scope>
    <source>
        <strain evidence="1">DSM 10695</strain>
    </source>
</reference>
<keyword evidence="2" id="KW-1185">Reference proteome</keyword>